<organism evidence="4">
    <name type="scientific">Echinostoma caproni</name>
    <dbReference type="NCBI Taxonomy" id="27848"/>
    <lineage>
        <taxon>Eukaryota</taxon>
        <taxon>Metazoa</taxon>
        <taxon>Spiralia</taxon>
        <taxon>Lophotrochozoa</taxon>
        <taxon>Platyhelminthes</taxon>
        <taxon>Trematoda</taxon>
        <taxon>Digenea</taxon>
        <taxon>Plagiorchiida</taxon>
        <taxon>Echinostomata</taxon>
        <taxon>Echinostomatoidea</taxon>
        <taxon>Echinostomatidae</taxon>
        <taxon>Echinostoma</taxon>
    </lineage>
</organism>
<evidence type="ECO:0000313" key="2">
    <source>
        <dbReference type="EMBL" id="VDP67894.1"/>
    </source>
</evidence>
<reference evidence="2 3" key="2">
    <citation type="submission" date="2018-11" db="EMBL/GenBank/DDBJ databases">
        <authorList>
            <consortium name="Pathogen Informatics"/>
        </authorList>
    </citation>
    <scope>NUCLEOTIDE SEQUENCE [LARGE SCALE GENOMIC DNA]</scope>
    <source>
        <strain evidence="2 3">Egypt</strain>
    </source>
</reference>
<sequence>MDSCINLVGSHQWYESIDPTEDRTPELMGRTPACNPLGHRAAAPFTRISYIVIALLRHGSQSCFRQSNEKGLEDRSTEHRQEEEAQEVGELRHRHLQGIASGASRHRYLLENHVFYELIRQ</sequence>
<dbReference type="AlphaFoldDB" id="A0A183A7K9"/>
<accession>A0A183A7K9</accession>
<evidence type="ECO:0000313" key="3">
    <source>
        <dbReference type="Proteomes" id="UP000272942"/>
    </source>
</evidence>
<evidence type="ECO:0000313" key="4">
    <source>
        <dbReference type="WBParaSite" id="ECPE_0000294701-mRNA-1"/>
    </source>
</evidence>
<dbReference type="EMBL" id="UZAN01039970">
    <property type="protein sequence ID" value="VDP67894.1"/>
    <property type="molecule type" value="Genomic_DNA"/>
</dbReference>
<dbReference type="Proteomes" id="UP000272942">
    <property type="component" value="Unassembled WGS sequence"/>
</dbReference>
<proteinExistence type="predicted"/>
<feature type="region of interest" description="Disordered" evidence="1">
    <location>
        <begin position="64"/>
        <end position="90"/>
    </location>
</feature>
<keyword evidence="3" id="KW-1185">Reference proteome</keyword>
<protein>
    <submittedName>
        <fullName evidence="2 4">Uncharacterized protein</fullName>
    </submittedName>
</protein>
<reference evidence="4" key="1">
    <citation type="submission" date="2016-06" db="UniProtKB">
        <authorList>
            <consortium name="WormBaseParasite"/>
        </authorList>
    </citation>
    <scope>IDENTIFICATION</scope>
</reference>
<name>A0A183A7K9_9TREM</name>
<dbReference type="WBParaSite" id="ECPE_0000294701-mRNA-1">
    <property type="protein sequence ID" value="ECPE_0000294701-mRNA-1"/>
    <property type="gene ID" value="ECPE_0000294701"/>
</dbReference>
<gene>
    <name evidence="2" type="ORF">ECPE_LOCUS2944</name>
</gene>
<evidence type="ECO:0000256" key="1">
    <source>
        <dbReference type="SAM" id="MobiDB-lite"/>
    </source>
</evidence>
<feature type="compositionally biased region" description="Basic and acidic residues" evidence="1">
    <location>
        <begin position="67"/>
        <end position="83"/>
    </location>
</feature>